<name>A0A1V5ZLA0_9BACT</name>
<dbReference type="AlphaFoldDB" id="A0A1V5ZLA0"/>
<organism evidence="1">
    <name type="scientific">candidate division CPR1 bacterium ADurb.Bin160</name>
    <dbReference type="NCBI Taxonomy" id="1852826"/>
    <lineage>
        <taxon>Bacteria</taxon>
        <taxon>candidate division CPR1</taxon>
    </lineage>
</organism>
<reference evidence="1" key="1">
    <citation type="submission" date="2017-02" db="EMBL/GenBank/DDBJ databases">
        <title>Delving into the versatile metabolic prowess of the omnipresent phylum Bacteroidetes.</title>
        <authorList>
            <person name="Nobu M.K."/>
            <person name="Mei R."/>
            <person name="Narihiro T."/>
            <person name="Kuroda K."/>
            <person name="Liu W.-T."/>
        </authorList>
    </citation>
    <scope>NUCLEOTIDE SEQUENCE</scope>
    <source>
        <strain evidence="1">ADurb.Bin160</strain>
    </source>
</reference>
<gene>
    <name evidence="1" type="ORF">BWY04_01103</name>
</gene>
<protein>
    <submittedName>
        <fullName evidence="1">Uncharacterized protein</fullName>
    </submittedName>
</protein>
<accession>A0A1V5ZLA0</accession>
<evidence type="ECO:0000313" key="1">
    <source>
        <dbReference type="EMBL" id="OQB41007.1"/>
    </source>
</evidence>
<dbReference type="EMBL" id="MWDB01000026">
    <property type="protein sequence ID" value="OQB41007.1"/>
    <property type="molecule type" value="Genomic_DNA"/>
</dbReference>
<dbReference type="Proteomes" id="UP000485621">
    <property type="component" value="Unassembled WGS sequence"/>
</dbReference>
<sequence length="172" mass="21180">MDINDRKNVYIDFLKENDLWVSEDKHKKEIEFFLEETDSEKVAEMITDYFMEWGDRLDVTIIWNYNNKELERRVGIEPIPDMSIELIKLYQRWTRDLELSDVFEEEEKEKYIWFNAAINGYETMESIDFDVVDNFIDTLRQKIKFENDLFRKNQELPKTLEERVYNIVMYWL</sequence>
<proteinExistence type="predicted"/>
<comment type="caution">
    <text evidence="1">The sequence shown here is derived from an EMBL/GenBank/DDBJ whole genome shotgun (WGS) entry which is preliminary data.</text>
</comment>